<dbReference type="EMBL" id="LFZX01000171">
    <property type="protein sequence ID" value="KNC66239.1"/>
    <property type="molecule type" value="Genomic_DNA"/>
</dbReference>
<accession>A0A0L0EPA0</accession>
<reference evidence="2" key="1">
    <citation type="submission" date="2015-07" db="EMBL/GenBank/DDBJ databases">
        <title>Draft genome sequence of a Pseudoalteromonas rubra strain, OCN096, isolated from Kaneohe Bay, Oahu, Hawaii.</title>
        <authorList>
            <person name="Beurmann S."/>
            <person name="Ushijima B."/>
            <person name="Belcaid M."/>
            <person name="Callahan S.M."/>
            <person name="Aeby G.S."/>
        </authorList>
    </citation>
    <scope>NUCLEOTIDE SEQUENCE [LARGE SCALE GENOMIC DNA]</scope>
    <source>
        <strain evidence="2">OCN096</strain>
    </source>
</reference>
<comment type="caution">
    <text evidence="1">The sequence shown here is derived from an EMBL/GenBank/DDBJ whole genome shotgun (WGS) entry which is preliminary data.</text>
</comment>
<proteinExistence type="predicted"/>
<protein>
    <submittedName>
        <fullName evidence="1">Uncharacterized protein</fullName>
    </submittedName>
</protein>
<sequence>MKLNLNKKSIKRLSTDKALAMQATPQVAGGRPKAISITVHLPKTAFAGKSLSTIARCLRLSGASPLAQTKLLSQMKRDLPDNLVLI</sequence>
<gene>
    <name evidence="1" type="ORF">AC626_18150</name>
</gene>
<organism evidence="1 2">
    <name type="scientific">Pseudoalteromonas rubra</name>
    <dbReference type="NCBI Taxonomy" id="43658"/>
    <lineage>
        <taxon>Bacteria</taxon>
        <taxon>Pseudomonadati</taxon>
        <taxon>Pseudomonadota</taxon>
        <taxon>Gammaproteobacteria</taxon>
        <taxon>Alteromonadales</taxon>
        <taxon>Pseudoalteromonadaceae</taxon>
        <taxon>Pseudoalteromonas</taxon>
    </lineage>
</organism>
<dbReference type="Proteomes" id="UP000036850">
    <property type="component" value="Unassembled WGS sequence"/>
</dbReference>
<dbReference type="AlphaFoldDB" id="A0A0L0EPA0"/>
<evidence type="ECO:0000313" key="1">
    <source>
        <dbReference type="EMBL" id="KNC66239.1"/>
    </source>
</evidence>
<name>A0A0L0EPA0_9GAMM</name>
<evidence type="ECO:0000313" key="2">
    <source>
        <dbReference type="Proteomes" id="UP000036850"/>
    </source>
</evidence>